<dbReference type="AlphaFoldDB" id="A0A9D2DJF5"/>
<dbReference type="EMBL" id="DXBZ01000046">
    <property type="protein sequence ID" value="HIZ17964.1"/>
    <property type="molecule type" value="Genomic_DNA"/>
</dbReference>
<evidence type="ECO:0000313" key="2">
    <source>
        <dbReference type="EMBL" id="HIZ17964.1"/>
    </source>
</evidence>
<dbReference type="Proteomes" id="UP000824029">
    <property type="component" value="Unassembled WGS sequence"/>
</dbReference>
<feature type="domain" description="AdoMet activation" evidence="1">
    <location>
        <begin position="93"/>
        <end position="202"/>
    </location>
</feature>
<dbReference type="Pfam" id="PF02965">
    <property type="entry name" value="Met_synt_B12"/>
    <property type="match status" value="1"/>
</dbReference>
<gene>
    <name evidence="2" type="ORF">IAA22_02475</name>
</gene>
<dbReference type="SUPFAM" id="SSF56507">
    <property type="entry name" value="Methionine synthase activation domain-like"/>
    <property type="match status" value="1"/>
</dbReference>
<dbReference type="InterPro" id="IPR037010">
    <property type="entry name" value="VitB12-dep_Met_synth_activ_sf"/>
</dbReference>
<dbReference type="GO" id="GO:0008705">
    <property type="term" value="F:methionine synthase activity"/>
    <property type="evidence" value="ECO:0007669"/>
    <property type="project" value="InterPro"/>
</dbReference>
<evidence type="ECO:0000259" key="1">
    <source>
        <dbReference type="Pfam" id="PF02965"/>
    </source>
</evidence>
<accession>A0A9D2DJF5</accession>
<protein>
    <recommendedName>
        <fullName evidence="1">AdoMet activation domain-containing protein</fullName>
    </recommendedName>
</protein>
<dbReference type="InterPro" id="IPR004223">
    <property type="entry name" value="VitB12-dep_Met_synth_activ_dom"/>
</dbReference>
<sequence length="236" mass="24737">METVESYAIRSVDRSEVLRYLGYAGQTLSDELGARIDAGMARCLEVGRPRGCVRVFEVAGHEVVDGVPVLRLADCALELRGHSIAAHLDGAVAVGVLAVTAGLGVDAELRRLSLTDPVAQVVVDAAGSALVERAADAAEARVVAAAVSRGLFCGSRFSPGYGDLPLETQPTLLAALDAQRRLGITLSSDLLMTPTKSVTAVVGLFEEPRGVARMSCADCPCRDFCLLVRAGRTCGR</sequence>
<organism evidence="2 3">
    <name type="scientific">Candidatus Olsenella stercoravium</name>
    <dbReference type="NCBI Taxonomy" id="2838713"/>
    <lineage>
        <taxon>Bacteria</taxon>
        <taxon>Bacillati</taxon>
        <taxon>Actinomycetota</taxon>
        <taxon>Coriobacteriia</taxon>
        <taxon>Coriobacteriales</taxon>
        <taxon>Atopobiaceae</taxon>
        <taxon>Olsenella</taxon>
    </lineage>
</organism>
<reference evidence="2" key="1">
    <citation type="journal article" date="2021" name="PeerJ">
        <title>Extensive microbial diversity within the chicken gut microbiome revealed by metagenomics and culture.</title>
        <authorList>
            <person name="Gilroy R."/>
            <person name="Ravi A."/>
            <person name="Getino M."/>
            <person name="Pursley I."/>
            <person name="Horton D.L."/>
            <person name="Alikhan N.F."/>
            <person name="Baker D."/>
            <person name="Gharbi K."/>
            <person name="Hall N."/>
            <person name="Watson M."/>
            <person name="Adriaenssens E.M."/>
            <person name="Foster-Nyarko E."/>
            <person name="Jarju S."/>
            <person name="Secka A."/>
            <person name="Antonio M."/>
            <person name="Oren A."/>
            <person name="Chaudhuri R.R."/>
            <person name="La Ragione R."/>
            <person name="Hildebrand F."/>
            <person name="Pallen M.J."/>
        </authorList>
    </citation>
    <scope>NUCLEOTIDE SEQUENCE</scope>
    <source>
        <strain evidence="2">ChiHecolR3B27-1887</strain>
    </source>
</reference>
<dbReference type="Gene3D" id="3.40.109.40">
    <property type="match status" value="1"/>
</dbReference>
<reference evidence="2" key="2">
    <citation type="submission" date="2021-04" db="EMBL/GenBank/DDBJ databases">
        <authorList>
            <person name="Gilroy R."/>
        </authorList>
    </citation>
    <scope>NUCLEOTIDE SEQUENCE</scope>
    <source>
        <strain evidence="2">ChiHecolR3B27-1887</strain>
    </source>
</reference>
<name>A0A9D2DJF5_9ACTN</name>
<evidence type="ECO:0000313" key="3">
    <source>
        <dbReference type="Proteomes" id="UP000824029"/>
    </source>
</evidence>
<proteinExistence type="predicted"/>
<comment type="caution">
    <text evidence="2">The sequence shown here is derived from an EMBL/GenBank/DDBJ whole genome shotgun (WGS) entry which is preliminary data.</text>
</comment>